<keyword evidence="2" id="KW-0472">Membrane</keyword>
<reference evidence="3" key="1">
    <citation type="journal article" date="2012" name="Proc. Natl. Acad. Sci. U.S.A.">
        <title>Antigenic diversity is generated by distinct evolutionary mechanisms in African trypanosome species.</title>
        <authorList>
            <person name="Jackson A.P."/>
            <person name="Berry A."/>
            <person name="Aslett M."/>
            <person name="Allison H.C."/>
            <person name="Burton P."/>
            <person name="Vavrova-Anderson J."/>
            <person name="Brown R."/>
            <person name="Browne H."/>
            <person name="Corton N."/>
            <person name="Hauser H."/>
            <person name="Gamble J."/>
            <person name="Gilderthorp R."/>
            <person name="Marcello L."/>
            <person name="McQuillan J."/>
            <person name="Otto T.D."/>
            <person name="Quail M.A."/>
            <person name="Sanders M.J."/>
            <person name="van Tonder A."/>
            <person name="Ginger M.L."/>
            <person name="Field M.C."/>
            <person name="Barry J.D."/>
            <person name="Hertz-Fowler C."/>
            <person name="Berriman M."/>
        </authorList>
    </citation>
    <scope>NUCLEOTIDE SEQUENCE</scope>
    <source>
        <strain evidence="3">Y486</strain>
    </source>
</reference>
<dbReference type="EMBL" id="HE573027">
    <property type="protein sequence ID" value="CCC53153.1"/>
    <property type="molecule type" value="Genomic_DNA"/>
</dbReference>
<proteinExistence type="predicted"/>
<evidence type="ECO:0000256" key="2">
    <source>
        <dbReference type="SAM" id="Phobius"/>
    </source>
</evidence>
<feature type="transmembrane region" description="Helical" evidence="2">
    <location>
        <begin position="16"/>
        <end position="37"/>
    </location>
</feature>
<name>G0UBF8_TRYVY</name>
<dbReference type="VEuPathDB" id="TriTrypDB:TvY486_1106370"/>
<sequence>MIPFYSSRLFVPLPSSFFFLFLLPCSFLILILSSHFYTPARFCMSKTAPSIERRRPLSAPCASLRHISPLPNRLTAAASTAVAAIGNPRLRPSRIVSLFPNFVTSCKLPKQPDIETEAVCPPANYQVSGGTTGEDGSVSYSRFVDVRERLLVAESHIYLMNDRNKNTLELYSELDESNRVLREQLDEVRSENKSLREQIRQLREMAEAQV</sequence>
<accession>G0UBF8</accession>
<dbReference type="AlphaFoldDB" id="G0UBF8"/>
<keyword evidence="1" id="KW-0175">Coiled coil</keyword>
<evidence type="ECO:0000256" key="1">
    <source>
        <dbReference type="SAM" id="Coils"/>
    </source>
</evidence>
<evidence type="ECO:0000313" key="3">
    <source>
        <dbReference type="EMBL" id="CCC53153.1"/>
    </source>
</evidence>
<gene>
    <name evidence="3" type="ORF">TVY486_1106370</name>
</gene>
<keyword evidence="2" id="KW-1133">Transmembrane helix</keyword>
<protein>
    <submittedName>
        <fullName evidence="3">Uncharacterized protein</fullName>
    </submittedName>
</protein>
<organism evidence="3">
    <name type="scientific">Trypanosoma vivax (strain Y486)</name>
    <dbReference type="NCBI Taxonomy" id="1055687"/>
    <lineage>
        <taxon>Eukaryota</taxon>
        <taxon>Discoba</taxon>
        <taxon>Euglenozoa</taxon>
        <taxon>Kinetoplastea</taxon>
        <taxon>Metakinetoplastina</taxon>
        <taxon>Trypanosomatida</taxon>
        <taxon>Trypanosomatidae</taxon>
        <taxon>Trypanosoma</taxon>
        <taxon>Duttonella</taxon>
    </lineage>
</organism>
<feature type="coiled-coil region" evidence="1">
    <location>
        <begin position="171"/>
        <end position="205"/>
    </location>
</feature>
<keyword evidence="2" id="KW-0812">Transmembrane</keyword>